<dbReference type="STRING" id="74348.SAMN04488523_10450"/>
<dbReference type="OrthoDB" id="9812625at2"/>
<dbReference type="EMBL" id="FOMW01000004">
    <property type="protein sequence ID" value="SFD96273.1"/>
    <property type="molecule type" value="Genomic_DNA"/>
</dbReference>
<dbReference type="Gene3D" id="3.40.605.10">
    <property type="entry name" value="Aldehyde Dehydrogenase, Chain A, domain 1"/>
    <property type="match status" value="1"/>
</dbReference>
<dbReference type="InterPro" id="IPR016162">
    <property type="entry name" value="Ald_DH_N"/>
</dbReference>
<name>A0A1I1WS58_9RHOB</name>
<dbReference type="PANTHER" id="PTHR11699">
    <property type="entry name" value="ALDEHYDE DEHYDROGENASE-RELATED"/>
    <property type="match status" value="1"/>
</dbReference>
<dbReference type="SUPFAM" id="SSF53720">
    <property type="entry name" value="ALDH-like"/>
    <property type="match status" value="1"/>
</dbReference>
<evidence type="ECO:0000313" key="4">
    <source>
        <dbReference type="Proteomes" id="UP000198977"/>
    </source>
</evidence>
<gene>
    <name evidence="3" type="ORF">SAMN04488523_10450</name>
</gene>
<sequence length="298" mass="31935">MLRPLRCLRSQSWSKRPGFPAGVVSVITGDAESCAIPLTRHPDVDRIAFTGGPETARHVVRNSAENFAVTSLELGGAANGLIAGNFGASGQSCVAGSRGLIHRPILEALIERIVQTAQAIVVGDPLDTATHLGPLCTKAQIDHIVAILAKARAQGAHIRFGGAPLERPGNYMAPTLVKCETHNIETAHVELFLPIMSLIPFDTEEEAISLANSTPFGLGSGVFTQNLARAHRVSKRLKAGICWINTYRAISPIAPFGGYNHSGYGREAGVDAIYDYTRTKTTWINTSDTPMANPFVMR</sequence>
<dbReference type="InterPro" id="IPR016160">
    <property type="entry name" value="Ald_DH_CS_CYS"/>
</dbReference>
<dbReference type="RefSeq" id="WP_093922994.1">
    <property type="nucleotide sequence ID" value="NZ_FOMW01000004.1"/>
</dbReference>
<keyword evidence="1" id="KW-0560">Oxidoreductase</keyword>
<dbReference type="PROSITE" id="PS00070">
    <property type="entry name" value="ALDEHYDE_DEHYDR_CYS"/>
    <property type="match status" value="1"/>
</dbReference>
<dbReference type="InterPro" id="IPR016163">
    <property type="entry name" value="Ald_DH_C"/>
</dbReference>
<evidence type="ECO:0000256" key="1">
    <source>
        <dbReference type="ARBA" id="ARBA00023002"/>
    </source>
</evidence>
<dbReference type="InterPro" id="IPR015590">
    <property type="entry name" value="Aldehyde_DH_dom"/>
</dbReference>
<dbReference type="AlphaFoldDB" id="A0A1I1WS58"/>
<dbReference type="InterPro" id="IPR016161">
    <property type="entry name" value="Ald_DH/histidinol_DH"/>
</dbReference>
<keyword evidence="4" id="KW-1185">Reference proteome</keyword>
<proteinExistence type="predicted"/>
<evidence type="ECO:0000259" key="2">
    <source>
        <dbReference type="Pfam" id="PF00171"/>
    </source>
</evidence>
<dbReference type="Pfam" id="PF00171">
    <property type="entry name" value="Aldedh"/>
    <property type="match status" value="1"/>
</dbReference>
<reference evidence="3 4" key="1">
    <citation type="submission" date="2016-10" db="EMBL/GenBank/DDBJ databases">
        <authorList>
            <person name="de Groot N.N."/>
        </authorList>
    </citation>
    <scope>NUCLEOTIDE SEQUENCE [LARGE SCALE GENOMIC DNA]</scope>
    <source>
        <strain evidence="3 4">DSM 11443</strain>
    </source>
</reference>
<protein>
    <submittedName>
        <fullName evidence="3">Aldehyde dehydrogenase family protein</fullName>
    </submittedName>
</protein>
<accession>A0A1I1WS58</accession>
<dbReference type="Proteomes" id="UP000198977">
    <property type="component" value="Unassembled WGS sequence"/>
</dbReference>
<feature type="domain" description="Aldehyde dehydrogenase" evidence="2">
    <location>
        <begin position="13"/>
        <end position="281"/>
    </location>
</feature>
<dbReference type="GO" id="GO:0016620">
    <property type="term" value="F:oxidoreductase activity, acting on the aldehyde or oxo group of donors, NAD or NADP as acceptor"/>
    <property type="evidence" value="ECO:0007669"/>
    <property type="project" value="InterPro"/>
</dbReference>
<dbReference type="Gene3D" id="3.40.309.10">
    <property type="entry name" value="Aldehyde Dehydrogenase, Chain A, domain 2"/>
    <property type="match status" value="1"/>
</dbReference>
<evidence type="ECO:0000313" key="3">
    <source>
        <dbReference type="EMBL" id="SFD96273.1"/>
    </source>
</evidence>
<organism evidence="3 4">
    <name type="scientific">Sulfitobacter brevis</name>
    <dbReference type="NCBI Taxonomy" id="74348"/>
    <lineage>
        <taxon>Bacteria</taxon>
        <taxon>Pseudomonadati</taxon>
        <taxon>Pseudomonadota</taxon>
        <taxon>Alphaproteobacteria</taxon>
        <taxon>Rhodobacterales</taxon>
        <taxon>Roseobacteraceae</taxon>
        <taxon>Sulfitobacter</taxon>
    </lineage>
</organism>